<feature type="domain" description="DinB-like" evidence="1">
    <location>
        <begin position="13"/>
        <end position="156"/>
    </location>
</feature>
<dbReference type="EMBL" id="BNJK01000002">
    <property type="protein sequence ID" value="GHO99423.1"/>
    <property type="molecule type" value="Genomic_DNA"/>
</dbReference>
<sequence>MDLLWRNTLWQQFGATIDMLENALLTCPDTHWYGRLWPADSDLPPEASAFWYITYHTLFWLDLYLTGKQEGFAPPAPFTLDELDPAGVLPERPYSKEELHSYLRYLRKKCQTTIAELSDEQSYQQINFPWTRGKPMSFLGLLLYTMRHVQEHAAQLNLFLGQNGIDGVTNWVALAKADEGGE</sequence>
<reference evidence="2" key="1">
    <citation type="submission" date="2020-10" db="EMBL/GenBank/DDBJ databases">
        <title>Taxonomic study of unclassified bacteria belonging to the class Ktedonobacteria.</title>
        <authorList>
            <person name="Yabe S."/>
            <person name="Wang C.M."/>
            <person name="Zheng Y."/>
            <person name="Sakai Y."/>
            <person name="Cavaletti L."/>
            <person name="Monciardini P."/>
            <person name="Donadio S."/>
        </authorList>
    </citation>
    <scope>NUCLEOTIDE SEQUENCE</scope>
    <source>
        <strain evidence="2">ID150040</strain>
    </source>
</reference>
<dbReference type="Proteomes" id="UP000597444">
    <property type="component" value="Unassembled WGS sequence"/>
</dbReference>
<protein>
    <recommendedName>
        <fullName evidence="1">DinB-like domain-containing protein</fullName>
    </recommendedName>
</protein>
<keyword evidence="3" id="KW-1185">Reference proteome</keyword>
<proteinExistence type="predicted"/>
<dbReference type="Gene3D" id="1.20.120.450">
    <property type="entry name" value="dinb family like domain"/>
    <property type="match status" value="1"/>
</dbReference>
<evidence type="ECO:0000259" key="1">
    <source>
        <dbReference type="Pfam" id="PF12867"/>
    </source>
</evidence>
<dbReference type="AlphaFoldDB" id="A0A8J3IS58"/>
<gene>
    <name evidence="2" type="ORF">KSF_094710</name>
</gene>
<name>A0A8J3IS58_9CHLR</name>
<dbReference type="InterPro" id="IPR034660">
    <property type="entry name" value="DinB/YfiT-like"/>
</dbReference>
<dbReference type="Pfam" id="PF12867">
    <property type="entry name" value="DinB_2"/>
    <property type="match status" value="1"/>
</dbReference>
<accession>A0A8J3IS58</accession>
<comment type="caution">
    <text evidence="2">The sequence shown here is derived from an EMBL/GenBank/DDBJ whole genome shotgun (WGS) entry which is preliminary data.</text>
</comment>
<dbReference type="SUPFAM" id="SSF109854">
    <property type="entry name" value="DinB/YfiT-like putative metalloenzymes"/>
    <property type="match status" value="1"/>
</dbReference>
<dbReference type="RefSeq" id="WP_220210068.1">
    <property type="nucleotide sequence ID" value="NZ_BNJK01000002.1"/>
</dbReference>
<evidence type="ECO:0000313" key="2">
    <source>
        <dbReference type="EMBL" id="GHO99423.1"/>
    </source>
</evidence>
<dbReference type="InterPro" id="IPR024775">
    <property type="entry name" value="DinB-like"/>
</dbReference>
<evidence type="ECO:0000313" key="3">
    <source>
        <dbReference type="Proteomes" id="UP000597444"/>
    </source>
</evidence>
<organism evidence="2 3">
    <name type="scientific">Reticulibacter mediterranei</name>
    <dbReference type="NCBI Taxonomy" id="2778369"/>
    <lineage>
        <taxon>Bacteria</taxon>
        <taxon>Bacillati</taxon>
        <taxon>Chloroflexota</taxon>
        <taxon>Ktedonobacteria</taxon>
        <taxon>Ktedonobacterales</taxon>
        <taxon>Reticulibacteraceae</taxon>
        <taxon>Reticulibacter</taxon>
    </lineage>
</organism>